<organism evidence="2 3">
    <name type="scientific">Natrialba hulunbeirensis JCM 10989</name>
    <dbReference type="NCBI Taxonomy" id="1227493"/>
    <lineage>
        <taxon>Archaea</taxon>
        <taxon>Methanobacteriati</taxon>
        <taxon>Methanobacteriota</taxon>
        <taxon>Stenosarchaea group</taxon>
        <taxon>Halobacteria</taxon>
        <taxon>Halobacteriales</taxon>
        <taxon>Natrialbaceae</taxon>
        <taxon>Natrialba</taxon>
    </lineage>
</organism>
<keyword evidence="1" id="KW-1133">Transmembrane helix</keyword>
<evidence type="ECO:0000313" key="3">
    <source>
        <dbReference type="Proteomes" id="UP000011519"/>
    </source>
</evidence>
<dbReference type="EMBL" id="AOIM01000002">
    <property type="protein sequence ID" value="ELY96236.1"/>
    <property type="molecule type" value="Genomic_DNA"/>
</dbReference>
<reference evidence="2 3" key="1">
    <citation type="journal article" date="2014" name="PLoS Genet.">
        <title>Phylogenetically driven sequencing of extremely halophilic archaea reveals strategies for static and dynamic osmo-response.</title>
        <authorList>
            <person name="Becker E.A."/>
            <person name="Seitzer P.M."/>
            <person name="Tritt A."/>
            <person name="Larsen D."/>
            <person name="Krusor M."/>
            <person name="Yao A.I."/>
            <person name="Wu D."/>
            <person name="Madern D."/>
            <person name="Eisen J.A."/>
            <person name="Darling A.E."/>
            <person name="Facciotti M.T."/>
        </authorList>
    </citation>
    <scope>NUCLEOTIDE SEQUENCE [LARGE SCALE GENOMIC DNA]</scope>
    <source>
        <strain evidence="2 3">JCM 10989</strain>
    </source>
</reference>
<evidence type="ECO:0000256" key="1">
    <source>
        <dbReference type="SAM" id="Phobius"/>
    </source>
</evidence>
<feature type="transmembrane region" description="Helical" evidence="1">
    <location>
        <begin position="12"/>
        <end position="30"/>
    </location>
</feature>
<dbReference type="AlphaFoldDB" id="M0ACW2"/>
<evidence type="ECO:0000313" key="2">
    <source>
        <dbReference type="EMBL" id="ELY96236.1"/>
    </source>
</evidence>
<accession>M0ACW2</accession>
<protein>
    <submittedName>
        <fullName evidence="2">Uncharacterized protein</fullName>
    </submittedName>
</protein>
<proteinExistence type="predicted"/>
<name>M0ACW2_9EURY</name>
<keyword evidence="3" id="KW-1185">Reference proteome</keyword>
<gene>
    <name evidence="2" type="ORF">C483_00380</name>
</gene>
<keyword evidence="1" id="KW-0472">Membrane</keyword>
<keyword evidence="1" id="KW-0812">Transmembrane</keyword>
<comment type="caution">
    <text evidence="2">The sequence shown here is derived from an EMBL/GenBank/DDBJ whole genome shotgun (WGS) entry which is preliminary data.</text>
</comment>
<sequence>MVDIARSRARAKVAFGLSALMAAAAVGWFWYRGDPVTGILLGGLLMGGGYWEFRRRLVDVRRAARAESDVENDTARK</sequence>
<dbReference type="PATRIC" id="fig|1227493.4.peg.63"/>
<dbReference type="Proteomes" id="UP000011519">
    <property type="component" value="Unassembled WGS sequence"/>
</dbReference>
<feature type="transmembrane region" description="Helical" evidence="1">
    <location>
        <begin position="36"/>
        <end position="53"/>
    </location>
</feature>